<keyword evidence="6 8" id="KW-1133">Transmembrane helix</keyword>
<feature type="transmembrane region" description="Helical" evidence="8">
    <location>
        <begin position="297"/>
        <end position="315"/>
    </location>
</feature>
<dbReference type="PATRIC" id="fig|1379739.3.peg.819"/>
<dbReference type="PANTHER" id="PTHR30294:SF45">
    <property type="entry name" value="LINEARMYCIN RESISTANCE PERMEASE PROTEIN LNRN"/>
    <property type="match status" value="1"/>
</dbReference>
<evidence type="ECO:0000256" key="3">
    <source>
        <dbReference type="ARBA" id="ARBA00022448"/>
    </source>
</evidence>
<accession>A0A0D1AHA0</accession>
<dbReference type="Proteomes" id="UP000032250">
    <property type="component" value="Unassembled WGS sequence"/>
</dbReference>
<sequence>MRESLLIVFNTIKVAMKKKSTIWITFVLPIILAVFMIIMNTSGGRDIKIGINNKDAGIISKKLIKYVEKRDRFKIVNVKEKEINNFISKEKVDCVIVIPQDFSEEVYNNNIKRIKIVSIKGAEVTGLLENYLNIYIDNLKIIGNLHKEDKKSFDEFYNKTENGILKLNVEKVKDKSREKELSYITIGMLLMFVLTSSSNISKFILEERKNKTYNRIATTPVSPKQYILGNILCNFMFSLIQIIIVMIIVDKYVLKENLMGSKNFIILLILIIFSIVAISLSIFIVTICKSSSEASNLSVIVTVLSTMIGGGFWEIKIMPKFMQNLASFTPQKWAIDAIFKINTGANFKDIGINMLILILFASTFFIITVYKLKMENKTEEFI</sequence>
<evidence type="ECO:0000256" key="5">
    <source>
        <dbReference type="ARBA" id="ARBA00022692"/>
    </source>
</evidence>
<dbReference type="GO" id="GO:0140359">
    <property type="term" value="F:ABC-type transporter activity"/>
    <property type="evidence" value="ECO:0007669"/>
    <property type="project" value="InterPro"/>
</dbReference>
<protein>
    <submittedName>
        <fullName evidence="10">Multidrug ABC transporter permease</fullName>
    </submittedName>
</protein>
<feature type="transmembrane region" description="Helical" evidence="8">
    <location>
        <begin position="226"/>
        <end position="249"/>
    </location>
</feature>
<feature type="transmembrane region" description="Helical" evidence="8">
    <location>
        <begin position="350"/>
        <end position="370"/>
    </location>
</feature>
<dbReference type="Gene3D" id="3.40.1710.10">
    <property type="entry name" value="abc type-2 transporter like domain"/>
    <property type="match status" value="1"/>
</dbReference>
<feature type="transmembrane region" description="Helical" evidence="8">
    <location>
        <begin position="21"/>
        <end position="39"/>
    </location>
</feature>
<comment type="caution">
    <text evidence="10">The sequence shown here is derived from an EMBL/GenBank/DDBJ whole genome shotgun (WGS) entry which is preliminary data.</text>
</comment>
<evidence type="ECO:0000256" key="8">
    <source>
        <dbReference type="SAM" id="Phobius"/>
    </source>
</evidence>
<feature type="transmembrane region" description="Helical" evidence="8">
    <location>
        <begin position="264"/>
        <end position="285"/>
    </location>
</feature>
<keyword evidence="3" id="KW-0813">Transport</keyword>
<dbReference type="PROSITE" id="PS51012">
    <property type="entry name" value="ABC_TM2"/>
    <property type="match status" value="1"/>
</dbReference>
<reference evidence="10 11" key="1">
    <citation type="submission" date="2014-06" db="EMBL/GenBank/DDBJ databases">
        <title>Genome characterization of distinct group I Clostridium botulinum lineages.</title>
        <authorList>
            <person name="Giordani F."/>
            <person name="Anselmo A."/>
            <person name="Fillo S."/>
            <person name="Palozzi A.M."/>
            <person name="Fortunato A."/>
            <person name="Gentile B."/>
            <person name="Ciammaruconi A."/>
            <person name="Anniballi F."/>
            <person name="De Medici D."/>
            <person name="Lista F."/>
        </authorList>
    </citation>
    <scope>NUCLEOTIDE SEQUENCE [LARGE SCALE GENOMIC DNA]</scope>
    <source>
        <strain evidence="10 11">B2 450</strain>
    </source>
</reference>
<organism evidence="10 11">
    <name type="scientific">Clostridium botulinum B2 450</name>
    <dbReference type="NCBI Taxonomy" id="1379739"/>
    <lineage>
        <taxon>Bacteria</taxon>
        <taxon>Bacillati</taxon>
        <taxon>Bacillota</taxon>
        <taxon>Clostridia</taxon>
        <taxon>Eubacteriales</taxon>
        <taxon>Clostridiaceae</taxon>
        <taxon>Clostridium</taxon>
    </lineage>
</organism>
<evidence type="ECO:0000259" key="9">
    <source>
        <dbReference type="PROSITE" id="PS51012"/>
    </source>
</evidence>
<gene>
    <name evidence="10" type="ORF">N495_02555</name>
</gene>
<keyword evidence="4" id="KW-1003">Cell membrane</keyword>
<keyword evidence="7 8" id="KW-0472">Membrane</keyword>
<name>A0A0D1AHA0_CLOBO</name>
<feature type="domain" description="ABC transmembrane type-2" evidence="9">
    <location>
        <begin position="150"/>
        <end position="375"/>
    </location>
</feature>
<evidence type="ECO:0000256" key="6">
    <source>
        <dbReference type="ARBA" id="ARBA00022989"/>
    </source>
</evidence>
<evidence type="ECO:0000313" key="11">
    <source>
        <dbReference type="Proteomes" id="UP000032250"/>
    </source>
</evidence>
<dbReference type="InterPro" id="IPR013525">
    <property type="entry name" value="ABC2_TM"/>
</dbReference>
<dbReference type="HOGENOM" id="CLU_039483_0_2_9"/>
<dbReference type="Pfam" id="PF12698">
    <property type="entry name" value="ABC2_membrane_3"/>
    <property type="match status" value="1"/>
</dbReference>
<evidence type="ECO:0000256" key="4">
    <source>
        <dbReference type="ARBA" id="ARBA00022475"/>
    </source>
</evidence>
<comment type="subcellular location">
    <subcellularLocation>
        <location evidence="1">Cell membrane</location>
        <topology evidence="1">Multi-pass membrane protein</topology>
    </subcellularLocation>
</comment>
<proteinExistence type="inferred from homology"/>
<dbReference type="InterPro" id="IPR047817">
    <property type="entry name" value="ABC2_TM_bact-type"/>
</dbReference>
<keyword evidence="5 8" id="KW-0812">Transmembrane</keyword>
<evidence type="ECO:0000256" key="2">
    <source>
        <dbReference type="ARBA" id="ARBA00007783"/>
    </source>
</evidence>
<evidence type="ECO:0000313" key="10">
    <source>
        <dbReference type="EMBL" id="KIS22514.1"/>
    </source>
</evidence>
<evidence type="ECO:0000256" key="7">
    <source>
        <dbReference type="ARBA" id="ARBA00023136"/>
    </source>
</evidence>
<dbReference type="GO" id="GO:0005886">
    <property type="term" value="C:plasma membrane"/>
    <property type="evidence" value="ECO:0007669"/>
    <property type="project" value="UniProtKB-SubCell"/>
</dbReference>
<comment type="similarity">
    <text evidence="2">Belongs to the ABC-2 integral membrane protein family.</text>
</comment>
<dbReference type="InterPro" id="IPR051449">
    <property type="entry name" value="ABC-2_transporter_component"/>
</dbReference>
<dbReference type="EMBL" id="JXSU01000007">
    <property type="protein sequence ID" value="KIS22514.1"/>
    <property type="molecule type" value="Genomic_DNA"/>
</dbReference>
<dbReference type="RefSeq" id="WP_003488413.1">
    <property type="nucleotide sequence ID" value="NZ_JXSU01000007.1"/>
</dbReference>
<dbReference type="PANTHER" id="PTHR30294">
    <property type="entry name" value="MEMBRANE COMPONENT OF ABC TRANSPORTER YHHJ-RELATED"/>
    <property type="match status" value="1"/>
</dbReference>
<dbReference type="OrthoDB" id="266913at2"/>
<evidence type="ECO:0000256" key="1">
    <source>
        <dbReference type="ARBA" id="ARBA00004651"/>
    </source>
</evidence>
<feature type="transmembrane region" description="Helical" evidence="8">
    <location>
        <begin position="181"/>
        <end position="205"/>
    </location>
</feature>
<dbReference type="AlphaFoldDB" id="A0A0D1AHA0"/>